<organism evidence="2 3">
    <name type="scientific">Vanessa tameamea</name>
    <name type="common">Kamehameha butterfly</name>
    <dbReference type="NCBI Taxonomy" id="334116"/>
    <lineage>
        <taxon>Eukaryota</taxon>
        <taxon>Metazoa</taxon>
        <taxon>Ecdysozoa</taxon>
        <taxon>Arthropoda</taxon>
        <taxon>Hexapoda</taxon>
        <taxon>Insecta</taxon>
        <taxon>Pterygota</taxon>
        <taxon>Neoptera</taxon>
        <taxon>Endopterygota</taxon>
        <taxon>Lepidoptera</taxon>
        <taxon>Glossata</taxon>
        <taxon>Ditrysia</taxon>
        <taxon>Papilionoidea</taxon>
        <taxon>Nymphalidae</taxon>
        <taxon>Nymphalinae</taxon>
        <taxon>Vanessa</taxon>
    </lineage>
</organism>
<evidence type="ECO:0000256" key="1">
    <source>
        <dbReference type="SAM" id="MobiDB-lite"/>
    </source>
</evidence>
<evidence type="ECO:0000313" key="2">
    <source>
        <dbReference type="Proteomes" id="UP001652626"/>
    </source>
</evidence>
<keyword evidence="2" id="KW-1185">Reference proteome</keyword>
<dbReference type="Proteomes" id="UP001652626">
    <property type="component" value="Chromosome 29"/>
</dbReference>
<proteinExistence type="predicted"/>
<gene>
    <name evidence="3" type="primary">LOC113400635</name>
</gene>
<dbReference type="GeneID" id="113400635"/>
<name>A0ABM4AWH8_VANTA</name>
<accession>A0ABM4AWH8</accession>
<sequence length="1454" mass="164467">MKCKSVKIMDANNFVANLKANGVESDKYDLAKSFNEYSEILRQLSTKDKNSFSLNVLCTLCRNLEKVSTWRERIDNKELLRLTIECVRHTRTLEGPEQVKTLACVYHVHKYVIKQTSPLPPELVLKLSFMPFEYEHDSLLKEYYKTYWSIIADRLTYIEKLKTKRMPVSKLLSRLIDDVVKLVMIYDTVTFCSTLLVFLVKKLHYIYSDLAAKELNESFRKIFECISNKDLKPFKSLSEKEALDLYVKFNDCLYIITENSSKIHFKDSVLDSVMRVCISLLGHRSDIFHCFQTYFLNSFCFIFKEQTDVNLVENIFNSLCMSCEMTEKLGYKHTMHATYPFISQLLRLFIEYNVNNLNKNSFNENIIQSNLKLMLVLLEKLKNTTNQLVKCENCSVKSGLHDGLRLSFLVKHFITMSMNQNIPMMNILTTYYVLVEQQYLILNELRTLGCVNQEKCFRKLQTDVHNTAITLNKSQCYEYSIKLFEIYLQNELKNIKSDVELKNISRALYNKSICELEFKSFEESLKNAYLSLIFSLPEGLCSEKFMSLVMDIKAKALKSVSEDADGESNELQITSVLEVCKSLYDDSCYGDLKPFMKNLTFSALLKHEFAMYVKLWPSIVPIAGVWKSLNDLVNGKHQWVKAESKDMLQWTLFEIVVETPTAVRTIHDDSYREIVKQLLEHFDTKQVNTFQETVVHAALMCLQSEYDIADASQKYGWKVEENTLDPEQAEVSRTVEQEHRAVSLARRAVAALSRALAAAPPRDRAETSASLVRHGLQLFQVSTERLLLLRRLGDGLQLAHACCELAELVGDEEALLRGAGRLLRAARSRRPALDALAWRAAPRAAGLLGDARCPDAAIAFLCELAMYWSRGGSGARGAAARLLRAAQAHSLRHQDANLPLSTGRLMEAQALLCPDAGLSKLSAVNGLQRHYLAASNNSARWGGRRAGALAARAALGGASVRAGALGRALRLLRRAAAAAAPALPRCSALRCALLYALCTDAARADDAQVKIDNRLKYILGLRSSSDSSVGRAETPKREEFTPQREPLESMLDSMFKRTQVSPSLPCTAIPAARTPAFLRHPRACECPACALPDCAIVACLICYLEASMYYRAKEFDIAQNYFDGATRAFGLAEIKLKHTFDNYGKKYNDTVVEITREIAESHFRSVQLEFLIELCLFELSRGEIGKSDDTLIRIHELVADDKNIDVYLQNEISNLMVASAQLRESTKVPKATGLENELESLKLSPVVLTEPQTTPETKNAVPKTDTVVVVKAEDLPKKRKVIKLNFDDVSTEESEEKAKPKKHQFKIPVPVTSKPVLEKMTPRPTRSRPEIVIQQPSVDQSFNVFTPKSEENGEFFTPCQSTPAEQFFTPMTSMKTYSKRVVKNLEAEFSTPKGKENSQVESKLRSRSRVETGSVQGIKDKRTLKRATSPGKLPQEKPTTRSRKIRQPVLDDRK</sequence>
<dbReference type="RefSeq" id="XP_064075653.1">
    <property type="nucleotide sequence ID" value="XM_064219583.1"/>
</dbReference>
<reference evidence="3" key="1">
    <citation type="submission" date="2025-08" db="UniProtKB">
        <authorList>
            <consortium name="RefSeq"/>
        </authorList>
    </citation>
    <scope>IDENTIFICATION</scope>
    <source>
        <tissue evidence="3">Whole body</tissue>
    </source>
</reference>
<feature type="compositionally biased region" description="Basic and acidic residues" evidence="1">
    <location>
        <begin position="1393"/>
        <end position="1410"/>
    </location>
</feature>
<evidence type="ECO:0000313" key="3">
    <source>
        <dbReference type="RefSeq" id="XP_064075653.1"/>
    </source>
</evidence>
<feature type="region of interest" description="Disordered" evidence="1">
    <location>
        <begin position="1388"/>
        <end position="1454"/>
    </location>
</feature>
<protein>
    <submittedName>
        <fullName evidence="3">Uncharacterized protein LOC113400635</fullName>
    </submittedName>
</protein>